<evidence type="ECO:0000313" key="3">
    <source>
        <dbReference type="Proteomes" id="UP000265816"/>
    </source>
</evidence>
<gene>
    <name evidence="2" type="ORF">D1970_05985</name>
</gene>
<protein>
    <submittedName>
        <fullName evidence="2">Uncharacterized protein</fullName>
    </submittedName>
</protein>
<name>A0A398BH55_9BACI</name>
<evidence type="ECO:0000313" key="2">
    <source>
        <dbReference type="EMBL" id="RID86803.1"/>
    </source>
</evidence>
<sequence>MSYREPGLVRAGAAPQAEWTQERQQEMAARPPPLSGPGIPGKRGSFYSFNARWHRGYNRPPRAMNDFIARGGFFY</sequence>
<accession>A0A398BH55</accession>
<comment type="caution">
    <text evidence="2">The sequence shown here is derived from an EMBL/GenBank/DDBJ whole genome shotgun (WGS) entry which is preliminary data.</text>
</comment>
<dbReference type="Proteomes" id="UP000265816">
    <property type="component" value="Unassembled WGS sequence"/>
</dbReference>
<dbReference type="EMBL" id="QWVT01000011">
    <property type="protein sequence ID" value="RID86803.1"/>
    <property type="molecule type" value="Genomic_DNA"/>
</dbReference>
<reference evidence="2 3" key="1">
    <citation type="submission" date="2018-08" db="EMBL/GenBank/DDBJ databases">
        <title>Bacillus jemisoniae sp. nov., Bacillus chryseoplanitiae sp. nov., Bacillus resnikiae sp. nov., and Bacillus frankliniae sp. nov., isolated from Viking spacecraft and associated surfaces.</title>
        <authorList>
            <person name="Seuylemezian A."/>
            <person name="Vaishampayan P."/>
        </authorList>
    </citation>
    <scope>NUCLEOTIDE SEQUENCE [LARGE SCALE GENOMIC DNA]</scope>
    <source>
        <strain evidence="2 3">JJ-247</strain>
    </source>
</reference>
<keyword evidence="3" id="KW-1185">Reference proteome</keyword>
<evidence type="ECO:0000256" key="1">
    <source>
        <dbReference type="SAM" id="MobiDB-lite"/>
    </source>
</evidence>
<organism evidence="2 3">
    <name type="scientific">Mesobacillus zeae</name>
    <dbReference type="NCBI Taxonomy" id="1917180"/>
    <lineage>
        <taxon>Bacteria</taxon>
        <taxon>Bacillati</taxon>
        <taxon>Bacillota</taxon>
        <taxon>Bacilli</taxon>
        <taxon>Bacillales</taxon>
        <taxon>Bacillaceae</taxon>
        <taxon>Mesobacillus</taxon>
    </lineage>
</organism>
<proteinExistence type="predicted"/>
<dbReference type="AlphaFoldDB" id="A0A398BH55"/>
<feature type="region of interest" description="Disordered" evidence="1">
    <location>
        <begin position="1"/>
        <end position="41"/>
    </location>
</feature>